<dbReference type="EMBL" id="BGPR01015002">
    <property type="protein sequence ID" value="GBN67630.1"/>
    <property type="molecule type" value="Genomic_DNA"/>
</dbReference>
<accession>A0A4Y2QWR4</accession>
<proteinExistence type="predicted"/>
<gene>
    <name evidence="1" type="ORF">AVEN_205755_1</name>
</gene>
<comment type="caution">
    <text evidence="1">The sequence shown here is derived from an EMBL/GenBank/DDBJ whole genome shotgun (WGS) entry which is preliminary data.</text>
</comment>
<sequence>MQRRQHPLQDPDVRLAVLPDGELLLDPDGGALPAQPRLLVHVHGHRGDTQVRNSGMGTVHKSIEVRGGGDLFSTACSKASRISSIIFISGDFGGQWKCLKSEECSWSHLVVTLDAWGVAWSFWNRPNPSECT</sequence>
<keyword evidence="2" id="KW-1185">Reference proteome</keyword>
<protein>
    <submittedName>
        <fullName evidence="1">Uncharacterized protein</fullName>
    </submittedName>
</protein>
<reference evidence="1 2" key="1">
    <citation type="journal article" date="2019" name="Sci. Rep.">
        <title>Orb-weaving spider Araneus ventricosus genome elucidates the spidroin gene catalogue.</title>
        <authorList>
            <person name="Kono N."/>
            <person name="Nakamura H."/>
            <person name="Ohtoshi R."/>
            <person name="Moran D.A.P."/>
            <person name="Shinohara A."/>
            <person name="Yoshida Y."/>
            <person name="Fujiwara M."/>
            <person name="Mori M."/>
            <person name="Tomita M."/>
            <person name="Arakawa K."/>
        </authorList>
    </citation>
    <scope>NUCLEOTIDE SEQUENCE [LARGE SCALE GENOMIC DNA]</scope>
</reference>
<name>A0A4Y2QWR4_ARAVE</name>
<dbReference type="Proteomes" id="UP000499080">
    <property type="component" value="Unassembled WGS sequence"/>
</dbReference>
<organism evidence="1 2">
    <name type="scientific">Araneus ventricosus</name>
    <name type="common">Orbweaver spider</name>
    <name type="synonym">Epeira ventricosa</name>
    <dbReference type="NCBI Taxonomy" id="182803"/>
    <lineage>
        <taxon>Eukaryota</taxon>
        <taxon>Metazoa</taxon>
        <taxon>Ecdysozoa</taxon>
        <taxon>Arthropoda</taxon>
        <taxon>Chelicerata</taxon>
        <taxon>Arachnida</taxon>
        <taxon>Araneae</taxon>
        <taxon>Araneomorphae</taxon>
        <taxon>Entelegynae</taxon>
        <taxon>Araneoidea</taxon>
        <taxon>Araneidae</taxon>
        <taxon>Araneus</taxon>
    </lineage>
</organism>
<evidence type="ECO:0000313" key="1">
    <source>
        <dbReference type="EMBL" id="GBN67630.1"/>
    </source>
</evidence>
<evidence type="ECO:0000313" key="2">
    <source>
        <dbReference type="Proteomes" id="UP000499080"/>
    </source>
</evidence>
<dbReference type="AlphaFoldDB" id="A0A4Y2QWR4"/>